<dbReference type="EMBL" id="PDKM01000003">
    <property type="protein sequence ID" value="RXK10111.1"/>
    <property type="molecule type" value="Genomic_DNA"/>
</dbReference>
<protein>
    <submittedName>
        <fullName evidence="3">Uncharacterized protein</fullName>
    </submittedName>
</protein>
<name>A0AAX2A979_9BACT</name>
<dbReference type="Proteomes" id="UP000289193">
    <property type="component" value="Unassembled WGS sequence"/>
</dbReference>
<evidence type="ECO:0000313" key="3">
    <source>
        <dbReference type="EMBL" id="RXK10111.1"/>
    </source>
</evidence>
<keyword evidence="1" id="KW-0812">Transmembrane</keyword>
<evidence type="ECO:0000313" key="5">
    <source>
        <dbReference type="Proteomes" id="UP000289193"/>
    </source>
</evidence>
<dbReference type="AlphaFoldDB" id="A0AAX2A979"/>
<keyword evidence="1" id="KW-1133">Transmembrane helix</keyword>
<accession>A0AAX2A979</accession>
<keyword evidence="1" id="KW-0472">Membrane</keyword>
<dbReference type="EMBL" id="CP031217">
    <property type="protein sequence ID" value="AXH13283.1"/>
    <property type="molecule type" value="Genomic_DNA"/>
</dbReference>
<gene>
    <name evidence="2" type="ORF">ABIV_2309</name>
    <name evidence="3" type="ORF">CRV05_06955</name>
</gene>
<dbReference type="KEGG" id="hbv:ABIV_2309"/>
<proteinExistence type="predicted"/>
<dbReference type="Proteomes" id="UP000253850">
    <property type="component" value="Chromosome"/>
</dbReference>
<evidence type="ECO:0000313" key="4">
    <source>
        <dbReference type="Proteomes" id="UP000253850"/>
    </source>
</evidence>
<reference evidence="3 5" key="1">
    <citation type="submission" date="2017-10" db="EMBL/GenBank/DDBJ databases">
        <title>Genomics of the genus Arcobacter.</title>
        <authorList>
            <person name="Perez-Cataluna A."/>
            <person name="Figueras M.J."/>
        </authorList>
    </citation>
    <scope>NUCLEOTIDE SEQUENCE [LARGE SCALE GENOMIC DNA]</scope>
    <source>
        <strain evidence="3 5">CECT 7835</strain>
    </source>
</reference>
<evidence type="ECO:0000313" key="2">
    <source>
        <dbReference type="EMBL" id="AXH13283.1"/>
    </source>
</evidence>
<reference evidence="2 4" key="2">
    <citation type="submission" date="2018-07" db="EMBL/GenBank/DDBJ databases">
        <title>Complete genome of the Arcobacter bivalviorum type strain LMG 26154.</title>
        <authorList>
            <person name="Miller W.G."/>
            <person name="Yee E."/>
            <person name="Bono J.L."/>
        </authorList>
    </citation>
    <scope>NUCLEOTIDE SEQUENCE [LARGE SCALE GENOMIC DNA]</scope>
    <source>
        <strain evidence="2 4">LMG 26154</strain>
    </source>
</reference>
<keyword evidence="5" id="KW-1185">Reference proteome</keyword>
<feature type="transmembrane region" description="Helical" evidence="1">
    <location>
        <begin position="15"/>
        <end position="34"/>
    </location>
</feature>
<evidence type="ECO:0000256" key="1">
    <source>
        <dbReference type="SAM" id="Phobius"/>
    </source>
</evidence>
<dbReference type="RefSeq" id="WP_114840071.1">
    <property type="nucleotide sequence ID" value="NZ_CP031217.1"/>
</dbReference>
<sequence length="107" mass="12203">MNHNPEVRRLPKKTVAIIAIMSIVTILGFGFVMITKNLKMEEVLNNLGHKNISSIKVVNRMSVEDTQTKVKSTVYKVTFFDKTLNKECIGFVHRSNEGNYTKDIDCK</sequence>
<organism evidence="3 5">
    <name type="scientific">Halarcobacter bivalviorum</name>
    <dbReference type="NCBI Taxonomy" id="663364"/>
    <lineage>
        <taxon>Bacteria</taxon>
        <taxon>Pseudomonadati</taxon>
        <taxon>Campylobacterota</taxon>
        <taxon>Epsilonproteobacteria</taxon>
        <taxon>Campylobacterales</taxon>
        <taxon>Arcobacteraceae</taxon>
        <taxon>Halarcobacter</taxon>
    </lineage>
</organism>